<dbReference type="EMBL" id="PEWY01000151">
    <property type="protein sequence ID" value="PIU36561.1"/>
    <property type="molecule type" value="Genomic_DNA"/>
</dbReference>
<sequence length="62" mass="7382">MVKIIHYVVCYTVTLGCNKFTWKNCDWLTEISNRKEYSKLVKQKNRIGIKSPKKIQSIYKTI</sequence>
<dbReference type="PROSITE" id="PS51257">
    <property type="entry name" value="PROKAR_LIPOPROTEIN"/>
    <property type="match status" value="1"/>
</dbReference>
<proteinExistence type="predicted"/>
<evidence type="ECO:0000313" key="2">
    <source>
        <dbReference type="Proteomes" id="UP000230184"/>
    </source>
</evidence>
<comment type="caution">
    <text evidence="1">The sequence shown here is derived from an EMBL/GenBank/DDBJ whole genome shotgun (WGS) entry which is preliminary data.</text>
</comment>
<dbReference type="AlphaFoldDB" id="A0A2M6YST0"/>
<name>A0A2M6YST0_9BACT</name>
<gene>
    <name evidence="1" type="ORF">COT02_05415</name>
</gene>
<evidence type="ECO:0000313" key="1">
    <source>
        <dbReference type="EMBL" id="PIU36561.1"/>
    </source>
</evidence>
<protein>
    <submittedName>
        <fullName evidence="1">Uncharacterized protein</fullName>
    </submittedName>
</protein>
<organism evidence="1 2">
    <name type="scientific">Candidatus Roizmanbacteria bacterium CG07_land_8_20_14_0_80_34_15</name>
    <dbReference type="NCBI Taxonomy" id="1974849"/>
    <lineage>
        <taxon>Bacteria</taxon>
        <taxon>Candidatus Roizmaniibacteriota</taxon>
    </lineage>
</organism>
<dbReference type="Proteomes" id="UP000230184">
    <property type="component" value="Unassembled WGS sequence"/>
</dbReference>
<reference evidence="2" key="1">
    <citation type="submission" date="2017-09" db="EMBL/GenBank/DDBJ databases">
        <title>Depth-based differentiation of microbial function through sediment-hosted aquifers and enrichment of novel symbionts in the deep terrestrial subsurface.</title>
        <authorList>
            <person name="Probst A.J."/>
            <person name="Ladd B."/>
            <person name="Jarett J.K."/>
            <person name="Geller-Mcgrath D.E."/>
            <person name="Sieber C.M.K."/>
            <person name="Emerson J.B."/>
            <person name="Anantharaman K."/>
            <person name="Thomas B.C."/>
            <person name="Malmstrom R."/>
            <person name="Stieglmeier M."/>
            <person name="Klingl A."/>
            <person name="Woyke T."/>
            <person name="Ryan C.M."/>
            <person name="Banfield J.F."/>
        </authorList>
    </citation>
    <scope>NUCLEOTIDE SEQUENCE [LARGE SCALE GENOMIC DNA]</scope>
</reference>
<accession>A0A2M6YST0</accession>